<evidence type="ECO:0000256" key="2">
    <source>
        <dbReference type="RuleBase" id="RU003357"/>
    </source>
</evidence>
<dbReference type="Proteomes" id="UP000722336">
    <property type="component" value="Unassembled WGS sequence"/>
</dbReference>
<feature type="domain" description="TonB-dependent receptor plug" evidence="5">
    <location>
        <begin position="65"/>
        <end position="163"/>
    </location>
</feature>
<evidence type="ECO:0000259" key="5">
    <source>
        <dbReference type="Pfam" id="PF07715"/>
    </source>
</evidence>
<name>A0ABS6SFF7_9SPHN</name>
<dbReference type="RefSeq" id="WP_218445968.1">
    <property type="nucleotide sequence ID" value="NZ_JAGSPA010000003.1"/>
</dbReference>
<comment type="similarity">
    <text evidence="1 2">Belongs to the TonB-dependent receptor family.</text>
</comment>
<feature type="signal peptide" evidence="3">
    <location>
        <begin position="1"/>
        <end position="23"/>
    </location>
</feature>
<accession>A0ABS6SFF7</accession>
<keyword evidence="1" id="KW-0813">Transport</keyword>
<keyword evidence="6" id="KW-0675">Receptor</keyword>
<dbReference type="InterPro" id="IPR012910">
    <property type="entry name" value="Plug_dom"/>
</dbReference>
<dbReference type="InterPro" id="IPR010104">
    <property type="entry name" value="TonB_rcpt_bac"/>
</dbReference>
<organism evidence="6 7">
    <name type="scientific">Pacificimonas pallii</name>
    <dbReference type="NCBI Taxonomy" id="2827236"/>
    <lineage>
        <taxon>Bacteria</taxon>
        <taxon>Pseudomonadati</taxon>
        <taxon>Pseudomonadota</taxon>
        <taxon>Alphaproteobacteria</taxon>
        <taxon>Sphingomonadales</taxon>
        <taxon>Sphingosinicellaceae</taxon>
        <taxon>Pacificimonas</taxon>
    </lineage>
</organism>
<comment type="subcellular location">
    <subcellularLocation>
        <location evidence="1">Cell outer membrane</location>
        <topology evidence="1">Multi-pass membrane protein</topology>
    </subcellularLocation>
</comment>
<dbReference type="Pfam" id="PF00593">
    <property type="entry name" value="TonB_dep_Rec_b-barrel"/>
    <property type="match status" value="1"/>
</dbReference>
<keyword evidence="2" id="KW-0798">TonB box</keyword>
<evidence type="ECO:0000259" key="4">
    <source>
        <dbReference type="Pfam" id="PF00593"/>
    </source>
</evidence>
<reference evidence="6 7" key="1">
    <citation type="submission" date="2021-04" db="EMBL/GenBank/DDBJ databases">
        <authorList>
            <person name="Pira H."/>
            <person name="Risdian C."/>
            <person name="Wink J."/>
        </authorList>
    </citation>
    <scope>NUCLEOTIDE SEQUENCE [LARGE SCALE GENOMIC DNA]</scope>
    <source>
        <strain evidence="6 7">WHA3</strain>
    </source>
</reference>
<feature type="domain" description="TonB-dependent receptor-like beta-barrel" evidence="4">
    <location>
        <begin position="370"/>
        <end position="808"/>
    </location>
</feature>
<comment type="caution">
    <text evidence="6">The sequence shown here is derived from an EMBL/GenBank/DDBJ whole genome shotgun (WGS) entry which is preliminary data.</text>
</comment>
<keyword evidence="7" id="KW-1185">Reference proteome</keyword>
<dbReference type="CDD" id="cd01347">
    <property type="entry name" value="ligand_gated_channel"/>
    <property type="match status" value="1"/>
</dbReference>
<keyword evidence="1 2" id="KW-0472">Membrane</keyword>
<dbReference type="PANTHER" id="PTHR40980:SF4">
    <property type="entry name" value="TONB-DEPENDENT RECEPTOR-LIKE BETA-BARREL DOMAIN-CONTAINING PROTEIN"/>
    <property type="match status" value="1"/>
</dbReference>
<dbReference type="InterPro" id="IPR039426">
    <property type="entry name" value="TonB-dep_rcpt-like"/>
</dbReference>
<keyword evidence="1" id="KW-0812">Transmembrane</keyword>
<dbReference type="NCBIfam" id="TIGR01782">
    <property type="entry name" value="TonB-Xanth-Caul"/>
    <property type="match status" value="1"/>
</dbReference>
<protein>
    <submittedName>
        <fullName evidence="6">TonB-dependent receptor</fullName>
    </submittedName>
</protein>
<evidence type="ECO:0000256" key="1">
    <source>
        <dbReference type="PROSITE-ProRule" id="PRU01360"/>
    </source>
</evidence>
<dbReference type="Pfam" id="PF07715">
    <property type="entry name" value="Plug"/>
    <property type="match status" value="1"/>
</dbReference>
<dbReference type="InterPro" id="IPR000531">
    <property type="entry name" value="Beta-barrel_TonB"/>
</dbReference>
<evidence type="ECO:0000313" key="7">
    <source>
        <dbReference type="Proteomes" id="UP000722336"/>
    </source>
</evidence>
<dbReference type="PANTHER" id="PTHR40980">
    <property type="entry name" value="PLUG DOMAIN-CONTAINING PROTEIN"/>
    <property type="match status" value="1"/>
</dbReference>
<evidence type="ECO:0000256" key="3">
    <source>
        <dbReference type="SAM" id="SignalP"/>
    </source>
</evidence>
<evidence type="ECO:0000313" key="6">
    <source>
        <dbReference type="EMBL" id="MBV7257139.1"/>
    </source>
</evidence>
<dbReference type="PROSITE" id="PS52016">
    <property type="entry name" value="TONB_DEPENDENT_REC_3"/>
    <property type="match status" value="1"/>
</dbReference>
<keyword evidence="1" id="KW-1134">Transmembrane beta strand</keyword>
<sequence>MKTLLLSAAPAAFMALLAAPAAAQDDMPAENQASTAAEDDTIVVTGYVLQNRSAIAAKESETRIADFLTQDELGRQPDLNVADSLRRLPGVVTIFDEDEGRYVGLRGLDQRYTFISIDGGLIASTDRSDRDINIESIPPTAVKRLEVFKSITPDLDGQSVGGVINLVTRSAFDATGLYAVANAQLGIHESIGDLPQSFDNPSYRVDAALSSTFGNGDWGFLIAGTYFDKKRDQGRPILGSGANDTGVVVNQVLPLDYSNQIVRWNVLGKLEFQPSDDVYLGVTASHFNYKYDEVRYRLDIFERDLFAQNANGGQFASGSGRTRFDRFPLEQQIQNLNAHLDVFLTERGRLELTASYSNGLQEHPYPNASWQTANLPGFGYTYDLTTENIDKEQLPTVTLNDFGVLSDYDAFVFREYFDGYFENEEDVFEMQGDYAWNMDGPDAGLGFQIGAKYRLLDKRRFDRSTRYTLTDPGGTLPLADFVDPAISPYTEAYLPGLLYPVIDADRFDAFFTANPGLFTGTDASNLRAFYDIEEEVTAAYGMIGFSQGRHHFLGGVRYERTDVDTAATLNGGPDRVFRSQSYDHWLPSALYTFDISHRMRLRAGYAQAVGRPNHPELAGAETFDEANLTIRRANPGLRPRESQSFDVAFDFFIDEGQYLSAAAFHKIIDNQISTDTFEEVIGGQTFTVTRPINIGEVKVSGIELSYTDDRFDFLPAPFDGLGIAANFTYLDGENGPAPGGNLLAQPDFLVNIAGLYTYGPFSAKLTYNYVDDRPTSETRAEYRYEQLDAQIRFQLTDNFQLQAEARNLLNEPRKNIFTDTGRTREINDFGNSYWFGLAYSY</sequence>
<gene>
    <name evidence="6" type="ORF">KCG44_10130</name>
</gene>
<keyword evidence="1" id="KW-0998">Cell outer membrane</keyword>
<dbReference type="EMBL" id="JAGSPA010000003">
    <property type="protein sequence ID" value="MBV7257139.1"/>
    <property type="molecule type" value="Genomic_DNA"/>
</dbReference>
<proteinExistence type="inferred from homology"/>
<feature type="chain" id="PRO_5045364652" evidence="3">
    <location>
        <begin position="24"/>
        <end position="841"/>
    </location>
</feature>
<keyword evidence="3" id="KW-0732">Signal</keyword>